<feature type="region of interest" description="Disordered" evidence="1">
    <location>
        <begin position="35"/>
        <end position="54"/>
    </location>
</feature>
<evidence type="ECO:0000313" key="4">
    <source>
        <dbReference type="Proteomes" id="UP000054549"/>
    </source>
</evidence>
<evidence type="ECO:0000313" key="3">
    <source>
        <dbReference type="EMBL" id="KIL55752.1"/>
    </source>
</evidence>
<accession>A0A0C2W3R0</accession>
<organism evidence="3 4">
    <name type="scientific">Amanita muscaria (strain Koide BX008)</name>
    <dbReference type="NCBI Taxonomy" id="946122"/>
    <lineage>
        <taxon>Eukaryota</taxon>
        <taxon>Fungi</taxon>
        <taxon>Dikarya</taxon>
        <taxon>Basidiomycota</taxon>
        <taxon>Agaricomycotina</taxon>
        <taxon>Agaricomycetes</taxon>
        <taxon>Agaricomycetidae</taxon>
        <taxon>Agaricales</taxon>
        <taxon>Pluteineae</taxon>
        <taxon>Amanitaceae</taxon>
        <taxon>Amanita</taxon>
    </lineage>
</organism>
<dbReference type="GO" id="GO:0046983">
    <property type="term" value="F:protein dimerization activity"/>
    <property type="evidence" value="ECO:0007669"/>
    <property type="project" value="InterPro"/>
</dbReference>
<feature type="domain" description="HAT C-terminal dimerisation" evidence="2">
    <location>
        <begin position="86"/>
        <end position="159"/>
    </location>
</feature>
<dbReference type="Pfam" id="PF05699">
    <property type="entry name" value="Dimer_Tnp_hAT"/>
    <property type="match status" value="1"/>
</dbReference>
<evidence type="ECO:0000256" key="1">
    <source>
        <dbReference type="SAM" id="MobiDB-lite"/>
    </source>
</evidence>
<evidence type="ECO:0000259" key="2">
    <source>
        <dbReference type="Pfam" id="PF05699"/>
    </source>
</evidence>
<keyword evidence="4" id="KW-1185">Reference proteome</keyword>
<dbReference type="AlphaFoldDB" id="A0A0C2W3R0"/>
<dbReference type="PANTHER" id="PTHR47611">
    <property type="entry name" value="HAT DIMERISATION DOMAIN, C-TERMINAL"/>
    <property type="match status" value="1"/>
</dbReference>
<feature type="compositionally biased region" description="Basic and acidic residues" evidence="1">
    <location>
        <begin position="1"/>
        <end position="16"/>
    </location>
</feature>
<dbReference type="EMBL" id="KN818477">
    <property type="protein sequence ID" value="KIL55752.1"/>
    <property type="molecule type" value="Genomic_DNA"/>
</dbReference>
<dbReference type="Proteomes" id="UP000054549">
    <property type="component" value="Unassembled WGS sequence"/>
</dbReference>
<gene>
    <name evidence="3" type="ORF">M378DRAFT_90389</name>
</gene>
<dbReference type="PANTHER" id="PTHR47611:SF1">
    <property type="entry name" value="CCHC-TYPE DOMAIN-CONTAINING PROTEIN"/>
    <property type="match status" value="1"/>
</dbReference>
<name>A0A0C2W3R0_AMAMK</name>
<reference evidence="3 4" key="1">
    <citation type="submission" date="2014-04" db="EMBL/GenBank/DDBJ databases">
        <title>Evolutionary Origins and Diversification of the Mycorrhizal Mutualists.</title>
        <authorList>
            <consortium name="DOE Joint Genome Institute"/>
            <consortium name="Mycorrhizal Genomics Consortium"/>
            <person name="Kohler A."/>
            <person name="Kuo A."/>
            <person name="Nagy L.G."/>
            <person name="Floudas D."/>
            <person name="Copeland A."/>
            <person name="Barry K.W."/>
            <person name="Cichocki N."/>
            <person name="Veneault-Fourrey C."/>
            <person name="LaButti K."/>
            <person name="Lindquist E.A."/>
            <person name="Lipzen A."/>
            <person name="Lundell T."/>
            <person name="Morin E."/>
            <person name="Murat C."/>
            <person name="Riley R."/>
            <person name="Ohm R."/>
            <person name="Sun H."/>
            <person name="Tunlid A."/>
            <person name="Henrissat B."/>
            <person name="Grigoriev I.V."/>
            <person name="Hibbett D.S."/>
            <person name="Martin F."/>
        </authorList>
    </citation>
    <scope>NUCLEOTIDE SEQUENCE [LARGE SCALE GENOMIC DNA]</scope>
    <source>
        <strain evidence="3 4">Koide BX008</strain>
    </source>
</reference>
<dbReference type="STRING" id="946122.A0A0C2W3R0"/>
<feature type="region of interest" description="Disordered" evidence="1">
    <location>
        <begin position="1"/>
        <end position="23"/>
    </location>
</feature>
<dbReference type="InterPro" id="IPR008906">
    <property type="entry name" value="HATC_C_dom"/>
</dbReference>
<dbReference type="SUPFAM" id="SSF53098">
    <property type="entry name" value="Ribonuclease H-like"/>
    <property type="match status" value="1"/>
</dbReference>
<dbReference type="InterPro" id="IPR012337">
    <property type="entry name" value="RNaseH-like_sf"/>
</dbReference>
<dbReference type="OrthoDB" id="3262464at2759"/>
<dbReference type="HOGENOM" id="CLU_009123_9_0_1"/>
<sequence>MAWGGEKEQQAERDEGNLNAKNWQDEARKVLENTLPATSSCTSEAVPPQGSTSILSDFDRYREARLQEVDEEDEEGWEAEMRRYLKVVARNIMKESDIVEWWQDNAGRFPTLSRIALDVLPVRASSVPCERLFSASKQTADDRRSRLGDAKFEELQVMKFAWRRNIPNLAAWNSLDMEDVTDLDKCEHLLQNDDWEKDLDNLDQEGHLVDSDID</sequence>
<proteinExistence type="predicted"/>
<protein>
    <recommendedName>
        <fullName evidence="2">HAT C-terminal dimerisation domain-containing protein</fullName>
    </recommendedName>
</protein>
<dbReference type="InParanoid" id="A0A0C2W3R0"/>